<evidence type="ECO:0000256" key="1">
    <source>
        <dbReference type="ARBA" id="ARBA00007257"/>
    </source>
</evidence>
<dbReference type="AlphaFoldDB" id="A0A285PU66"/>
<dbReference type="EMBL" id="LT907978">
    <property type="protein sequence ID" value="SOB73193.1"/>
    <property type="molecule type" value="Genomic_DNA"/>
</dbReference>
<feature type="domain" description="Gram-positive cocci surface proteins LPxTG" evidence="8">
    <location>
        <begin position="474"/>
        <end position="508"/>
    </location>
</feature>
<evidence type="ECO:0000256" key="6">
    <source>
        <dbReference type="SAM" id="Phobius"/>
    </source>
</evidence>
<dbReference type="NCBIfam" id="NF033902">
    <property type="entry name" value="iso_D2_wall_anc"/>
    <property type="match status" value="1"/>
</dbReference>
<feature type="chain" id="PRO_5013238987" evidence="7">
    <location>
        <begin position="29"/>
        <end position="508"/>
    </location>
</feature>
<dbReference type="PANTHER" id="PTHR36108">
    <property type="entry name" value="COLOSSIN-B-RELATED"/>
    <property type="match status" value="1"/>
</dbReference>
<dbReference type="InterPro" id="IPR019931">
    <property type="entry name" value="LPXTG_anchor"/>
</dbReference>
<dbReference type="KEGG" id="ehl:EHLA_2639"/>
<gene>
    <name evidence="9" type="ORF">EHLA_2639</name>
</gene>
<comment type="similarity">
    <text evidence="1">Belongs to the serine-aspartate repeat-containing protein (SDr) family.</text>
</comment>
<keyword evidence="4 7" id="KW-0732">Signal</keyword>
<evidence type="ECO:0000256" key="7">
    <source>
        <dbReference type="SAM" id="SignalP"/>
    </source>
</evidence>
<dbReference type="InterPro" id="IPR048052">
    <property type="entry name" value="FM1-like"/>
</dbReference>
<dbReference type="InterPro" id="IPR013783">
    <property type="entry name" value="Ig-like_fold"/>
</dbReference>
<dbReference type="PANTHER" id="PTHR36108:SF13">
    <property type="entry name" value="COLOSSIN-B-RELATED"/>
    <property type="match status" value="1"/>
</dbReference>
<dbReference type="InterPro" id="IPR041033">
    <property type="entry name" value="SpaA_PFL_dom_1"/>
</dbReference>
<evidence type="ECO:0000256" key="5">
    <source>
        <dbReference type="ARBA" id="ARBA00023088"/>
    </source>
</evidence>
<keyword evidence="6" id="KW-0812">Transmembrane</keyword>
<dbReference type="NCBIfam" id="TIGR04226">
    <property type="entry name" value="RrgB_K2N_iso_D2"/>
    <property type="match status" value="1"/>
</dbReference>
<reference evidence="10" key="1">
    <citation type="submission" date="2017-09" db="EMBL/GenBank/DDBJ databases">
        <authorList>
            <person name="Shetty A S."/>
        </authorList>
    </citation>
    <scope>NUCLEOTIDE SEQUENCE [LARGE SCALE GENOMIC DNA]</scope>
</reference>
<feature type="signal peptide" evidence="7">
    <location>
        <begin position="1"/>
        <end position="28"/>
    </location>
</feature>
<evidence type="ECO:0000313" key="10">
    <source>
        <dbReference type="Proteomes" id="UP000217549"/>
    </source>
</evidence>
<proteinExistence type="inferred from homology"/>
<protein>
    <submittedName>
        <fullName evidence="9">LPXTG_anchor: LPXTG cell wall anchor domain</fullName>
    </submittedName>
</protein>
<dbReference type="Proteomes" id="UP000217549">
    <property type="component" value="Chromosome I"/>
</dbReference>
<evidence type="ECO:0000256" key="2">
    <source>
        <dbReference type="ARBA" id="ARBA00022512"/>
    </source>
</evidence>
<keyword evidence="10" id="KW-1185">Reference proteome</keyword>
<organism evidence="9 10">
    <name type="scientific">Anaerobutyricum hallii</name>
    <dbReference type="NCBI Taxonomy" id="39488"/>
    <lineage>
        <taxon>Bacteria</taxon>
        <taxon>Bacillati</taxon>
        <taxon>Bacillota</taxon>
        <taxon>Clostridia</taxon>
        <taxon>Lachnospirales</taxon>
        <taxon>Lachnospiraceae</taxon>
        <taxon>Anaerobutyricum</taxon>
    </lineage>
</organism>
<dbReference type="SUPFAM" id="SSF49478">
    <property type="entry name" value="Cna protein B-type domain"/>
    <property type="match status" value="1"/>
</dbReference>
<keyword evidence="2" id="KW-0134">Cell wall</keyword>
<dbReference type="PROSITE" id="PS50847">
    <property type="entry name" value="GRAM_POS_ANCHORING"/>
    <property type="match status" value="1"/>
</dbReference>
<evidence type="ECO:0000259" key="8">
    <source>
        <dbReference type="PROSITE" id="PS50847"/>
    </source>
</evidence>
<evidence type="ECO:0000256" key="3">
    <source>
        <dbReference type="ARBA" id="ARBA00022525"/>
    </source>
</evidence>
<keyword evidence="6" id="KW-0472">Membrane</keyword>
<dbReference type="Pfam" id="PF17802">
    <property type="entry name" value="SpaA"/>
    <property type="match status" value="2"/>
</dbReference>
<evidence type="ECO:0000256" key="4">
    <source>
        <dbReference type="ARBA" id="ARBA00022729"/>
    </source>
</evidence>
<dbReference type="RefSeq" id="WP_096241014.1">
    <property type="nucleotide sequence ID" value="NZ_LT907978.1"/>
</dbReference>
<dbReference type="Gene3D" id="2.60.40.740">
    <property type="match status" value="1"/>
</dbReference>
<feature type="transmembrane region" description="Helical" evidence="6">
    <location>
        <begin position="480"/>
        <end position="501"/>
    </location>
</feature>
<evidence type="ECO:0000313" key="9">
    <source>
        <dbReference type="EMBL" id="SOB73193.1"/>
    </source>
</evidence>
<keyword evidence="6" id="KW-1133">Transmembrane helix</keyword>
<name>A0A285PU66_9FIRM</name>
<dbReference type="InterPro" id="IPR026466">
    <property type="entry name" value="Fim_isopep_form_D2_dom"/>
</dbReference>
<dbReference type="NCBIfam" id="TIGR01167">
    <property type="entry name" value="LPXTG_anchor"/>
    <property type="match status" value="1"/>
</dbReference>
<dbReference type="Gene3D" id="2.60.40.10">
    <property type="entry name" value="Immunoglobulins"/>
    <property type="match status" value="2"/>
</dbReference>
<keyword evidence="3" id="KW-0964">Secreted</keyword>
<accession>A0A285PU66</accession>
<dbReference type="Pfam" id="PF00746">
    <property type="entry name" value="Gram_pos_anchor"/>
    <property type="match status" value="1"/>
</dbReference>
<sequence length="508" mass="54610">MKKLLKQLLAVTTAIMMAITLLPAMANAEGNNYGATDTFVMKPGRITVHKTTQDSNKPLKDAGFTVYTALTFKQDSNGKIVVDKNNTGTTISDVNTADFKGIIGSFTSAEQVERDYGNHVARPEQLTESNGETAFENLDPGIYIVAETTVPTATNTTYYESVPFIVSLPSTSGQDGNGNNIGTSEEPGTKWIYDIKATPKNNAAFGEKKITGVTRENEISGTVDDKHTTASANIGDTVSYEITATSPTKGSDTFNVTDKIKGLEVDMNSIVVKAQGKEENLTEGTDYNVENIAEPGFKVVFAQAWINANPNTKITISYSATVTETAKIGTDANTNKAIIDFGQEKSQETNIPKVYTYGFTLTKQGENETLNGVIFELYKEDNTTKIDTQTTSNGSATFDGLAAGTYYLKETKTASGYTLLANPIKITISAPAADTPATFTYDYDGKDKKAISQKDDNGNERFTFTVTNKKGFNLPSTGGMGTYIFTIGGLVVMAGAVLLLVSSKKKRA</sequence>
<keyword evidence="5" id="KW-0572">Peptidoglycan-anchor</keyword>